<dbReference type="EMBL" id="CP003333">
    <property type="protein sequence ID" value="AFL69396.1"/>
    <property type="molecule type" value="Genomic_DNA"/>
</dbReference>
<feature type="transmembrane region" description="Helical" evidence="1">
    <location>
        <begin position="96"/>
        <end position="112"/>
    </location>
</feature>
<keyword evidence="1" id="KW-1133">Transmembrane helix</keyword>
<name>I3XZM2_SULBS</name>
<evidence type="ECO:0000313" key="3">
    <source>
        <dbReference type="Proteomes" id="UP000006176"/>
    </source>
</evidence>
<accession>I3XZM2</accession>
<dbReference type="AlphaFoldDB" id="I3XZM2"/>
<keyword evidence="3" id="KW-1185">Reference proteome</keyword>
<dbReference type="RefSeq" id="WP_014770261.1">
    <property type="nucleotide sequence ID" value="NC_018002.1"/>
</dbReference>
<gene>
    <name evidence="2" type="ordered locus">Sulba_2118</name>
</gene>
<evidence type="ECO:0000313" key="2">
    <source>
        <dbReference type="EMBL" id="AFL69396.1"/>
    </source>
</evidence>
<keyword evidence="1" id="KW-0812">Transmembrane</keyword>
<keyword evidence="1" id="KW-0472">Membrane</keyword>
<reference evidence="2 3" key="1">
    <citation type="submission" date="2012-06" db="EMBL/GenBank/DDBJ databases">
        <title>Complete sequence of Sulfurospirillum barnesii SES-3.</title>
        <authorList>
            <consortium name="US DOE Joint Genome Institute"/>
            <person name="Lucas S."/>
            <person name="Han J."/>
            <person name="Lapidus A."/>
            <person name="Cheng J.-F."/>
            <person name="Goodwin L."/>
            <person name="Pitluck S."/>
            <person name="Peters L."/>
            <person name="Ovchinnikova G."/>
            <person name="Lu M."/>
            <person name="Detter J.C."/>
            <person name="Han C."/>
            <person name="Tapia R."/>
            <person name="Land M."/>
            <person name="Hauser L."/>
            <person name="Kyrpides N."/>
            <person name="Ivanova N."/>
            <person name="Pagani I."/>
            <person name="Stolz J."/>
            <person name="Arkin A."/>
            <person name="Dehal P."/>
            <person name="Oremland R."/>
            <person name="Saltikov C."/>
            <person name="Basu P."/>
            <person name="Hollibaugh J."/>
            <person name="Newman D."/>
            <person name="Stolyar S."/>
            <person name="Hazen T."/>
            <person name="Woyke T."/>
        </authorList>
    </citation>
    <scope>NUCLEOTIDE SEQUENCE [LARGE SCALE GENOMIC DNA]</scope>
    <source>
        <strain evidence="3">ATCC 700032 / DSM 10660 / SES-3</strain>
    </source>
</reference>
<dbReference type="KEGG" id="sba:Sulba_2118"/>
<dbReference type="Proteomes" id="UP000006176">
    <property type="component" value="Chromosome"/>
</dbReference>
<dbReference type="OrthoDB" id="962818at2"/>
<feature type="transmembrane region" description="Helical" evidence="1">
    <location>
        <begin position="47"/>
        <end position="66"/>
    </location>
</feature>
<dbReference type="HOGENOM" id="CLU_2002749_0_0_7"/>
<organism evidence="2 3">
    <name type="scientific">Sulfurospirillum barnesii (strain ATCC 700032 / DSM 10660 / SES-3)</name>
    <dbReference type="NCBI Taxonomy" id="760154"/>
    <lineage>
        <taxon>Bacteria</taxon>
        <taxon>Pseudomonadati</taxon>
        <taxon>Campylobacterota</taxon>
        <taxon>Epsilonproteobacteria</taxon>
        <taxon>Campylobacterales</taxon>
        <taxon>Sulfurospirillaceae</taxon>
        <taxon>Sulfurospirillum</taxon>
    </lineage>
</organism>
<evidence type="ECO:0000256" key="1">
    <source>
        <dbReference type="SAM" id="Phobius"/>
    </source>
</evidence>
<feature type="transmembrane region" description="Helical" evidence="1">
    <location>
        <begin position="12"/>
        <end position="35"/>
    </location>
</feature>
<proteinExistence type="predicted"/>
<sequence>MIKLNTIKRPISVTISTIILFLLMLFGVTMLLRLVGKFDGYDASQKLYSAMAAFYSLYFICVIGFWFMKRWAVYLYITLMLVQIFASALFGGSTPIGFLVQLIVLVIVFKKIPSQSKAILNEEK</sequence>
<protein>
    <submittedName>
        <fullName evidence="2">Uncharacterized protein</fullName>
    </submittedName>
</protein>
<dbReference type="PATRIC" id="fig|760154.4.peg.2115"/>